<dbReference type="Proteomes" id="UP000238196">
    <property type="component" value="Unassembled WGS sequence"/>
</dbReference>
<sequence>MSDNELALPAFSTLLLSEPSKGIYTLELNRPKQLNAIDSAMLNELMEAIRFLQGAEDVRVLLLTGAGEKAFAAGADISQMSGLDALEARHFSQLGNEVFAALERLPFATIALVNGFALGGGCELALSCDFILASDKARFGQPEVTLGVPPGFGGSQRLTRLVGRGMAMELLLSGRMVDATEAVRIGLANHAYAAEALREEGMKLAEKIAANGPVAVRLTKELAHRGPQLDLTAACALESDLFALAFSTEDQKEGMTAFLEKRPAAFKGR</sequence>
<dbReference type="InterPro" id="IPR018376">
    <property type="entry name" value="Enoyl-CoA_hyd/isom_CS"/>
</dbReference>
<dbReference type="OrthoDB" id="5290611at2"/>
<name>A0A2S5KXC0_9PROT</name>
<dbReference type="FunFam" id="1.10.12.10:FF:000001">
    <property type="entry name" value="Probable enoyl-CoA hydratase, mitochondrial"/>
    <property type="match status" value="1"/>
</dbReference>
<evidence type="ECO:0000256" key="3">
    <source>
        <dbReference type="RuleBase" id="RU003707"/>
    </source>
</evidence>
<organism evidence="4 5">
    <name type="scientific">Proteobacteria bacterium 228</name>
    <dbReference type="NCBI Taxonomy" id="2083153"/>
    <lineage>
        <taxon>Bacteria</taxon>
        <taxon>Pseudomonadati</taxon>
        <taxon>Pseudomonadota</taxon>
    </lineage>
</organism>
<dbReference type="InterPro" id="IPR014748">
    <property type="entry name" value="Enoyl-CoA_hydra_C"/>
</dbReference>
<gene>
    <name evidence="4" type="ORF">C4K68_00190</name>
</gene>
<evidence type="ECO:0000256" key="2">
    <source>
        <dbReference type="ARBA" id="ARBA00023239"/>
    </source>
</evidence>
<dbReference type="GO" id="GO:0006635">
    <property type="term" value="P:fatty acid beta-oxidation"/>
    <property type="evidence" value="ECO:0007669"/>
    <property type="project" value="TreeGrafter"/>
</dbReference>
<dbReference type="PANTHER" id="PTHR11941">
    <property type="entry name" value="ENOYL-COA HYDRATASE-RELATED"/>
    <property type="match status" value="1"/>
</dbReference>
<dbReference type="SUPFAM" id="SSF52096">
    <property type="entry name" value="ClpP/crotonase"/>
    <property type="match status" value="1"/>
</dbReference>
<dbReference type="EMBL" id="PRLP01000001">
    <property type="protein sequence ID" value="PPC79373.1"/>
    <property type="molecule type" value="Genomic_DNA"/>
</dbReference>
<accession>A0A2S5KXC0</accession>
<keyword evidence="2" id="KW-0456">Lyase</keyword>
<dbReference type="GO" id="GO:0016836">
    <property type="term" value="F:hydro-lyase activity"/>
    <property type="evidence" value="ECO:0007669"/>
    <property type="project" value="UniProtKB-ARBA"/>
</dbReference>
<dbReference type="Gene3D" id="1.10.12.10">
    <property type="entry name" value="Lyase 2-enoyl-coa Hydratase, Chain A, domain 2"/>
    <property type="match status" value="1"/>
</dbReference>
<evidence type="ECO:0000313" key="5">
    <source>
        <dbReference type="Proteomes" id="UP000238196"/>
    </source>
</evidence>
<dbReference type="PANTHER" id="PTHR11941:SF54">
    <property type="entry name" value="ENOYL-COA HYDRATASE, MITOCHONDRIAL"/>
    <property type="match status" value="1"/>
</dbReference>
<dbReference type="Gene3D" id="3.90.226.10">
    <property type="entry name" value="2-enoyl-CoA Hydratase, Chain A, domain 1"/>
    <property type="match status" value="1"/>
</dbReference>
<dbReference type="InterPro" id="IPR001753">
    <property type="entry name" value="Enoyl-CoA_hydra/iso"/>
</dbReference>
<dbReference type="InterPro" id="IPR029045">
    <property type="entry name" value="ClpP/crotonase-like_dom_sf"/>
</dbReference>
<comment type="caution">
    <text evidence="4">The sequence shown here is derived from an EMBL/GenBank/DDBJ whole genome shotgun (WGS) entry which is preliminary data.</text>
</comment>
<reference evidence="4 5" key="1">
    <citation type="submission" date="2018-02" db="EMBL/GenBank/DDBJ databases">
        <title>novel marine gammaproteobacteria from coastal saline agro ecosystem.</title>
        <authorList>
            <person name="Krishnan R."/>
            <person name="Ramesh Kumar N."/>
        </authorList>
    </citation>
    <scope>NUCLEOTIDE SEQUENCE [LARGE SCALE GENOMIC DNA]</scope>
    <source>
        <strain evidence="4 5">228</strain>
    </source>
</reference>
<proteinExistence type="inferred from homology"/>
<evidence type="ECO:0000313" key="4">
    <source>
        <dbReference type="EMBL" id="PPC79373.1"/>
    </source>
</evidence>
<dbReference type="FunFam" id="3.90.226.10:FF:000009">
    <property type="entry name" value="Carnitinyl-CoA dehydratase"/>
    <property type="match status" value="1"/>
</dbReference>
<evidence type="ECO:0000256" key="1">
    <source>
        <dbReference type="ARBA" id="ARBA00005254"/>
    </source>
</evidence>
<dbReference type="Pfam" id="PF00378">
    <property type="entry name" value="ECH_1"/>
    <property type="match status" value="1"/>
</dbReference>
<dbReference type="PROSITE" id="PS00166">
    <property type="entry name" value="ENOYL_COA_HYDRATASE"/>
    <property type="match status" value="1"/>
</dbReference>
<dbReference type="CDD" id="cd06558">
    <property type="entry name" value="crotonase-like"/>
    <property type="match status" value="1"/>
</dbReference>
<dbReference type="AlphaFoldDB" id="A0A2S5KXC0"/>
<comment type="similarity">
    <text evidence="1 3">Belongs to the enoyl-CoA hydratase/isomerase family.</text>
</comment>
<protein>
    <submittedName>
        <fullName evidence="4">Enoyl-CoA hydratase</fullName>
    </submittedName>
</protein>